<dbReference type="InterPro" id="IPR043149">
    <property type="entry name" value="TagF_N"/>
</dbReference>
<gene>
    <name evidence="1" type="ORF">H9849_00730</name>
</gene>
<accession>A0A9D1X2D2</accession>
<sequence>MKISVTFQNDVLEIQKKGDGLQAEIWQKKLEDFEFKKNISTGMTVENKKLRKILFWKPIEDNILMVYTRTGEIKACYAPSRGAYLRVLERVCNVQHISLTKAGLSLQLQVGVVSDKELSFGEAALVIGERIRQPFDMPVSSRSLDKVKKDDPFFIRKFHFDLDELTREMEETSSRFDIAIRINGLDVTFPVKIEVPDEIEKYQHVPMISFFHKDHAVQIKHTLVGNVLFVCRPMEEVEKTRSFRFWESEPVSGWLYRRGKKEKERSDKKVSLFYEKFCQKAEEGTFEIFDMAWKRNPEGAYFIINEKSPDYAKIKDHPNVVKQYSKKYYELLFRANTYISTETPFHLNVIRSNNKYYRRSIAENTFVFLQHGVTYMKCHGPNSPFLAGREMEPDYIVVNSEKEKAAVHRMMGIDESRILKTGMGIFSKIAYKHLNEDSEDMALIMLTWKPYEDNMEDFTKSTYYQNTMAIYQMLREYLPAEKIRVVIHPKTGAHLEKTELAPSIWRGPISEALQTAKLLITDYSSVCYNSFYQGGGVVFFQEDLKFYEKENGKLIPKDDEYIGRRTFSLPELKAVLEEGCRDGRIHLDYFRTEEFERRYHSINEFSDGKNMERLCEKLIELGLI</sequence>
<dbReference type="GO" id="GO:0047355">
    <property type="term" value="F:CDP-glycerol glycerophosphotransferase activity"/>
    <property type="evidence" value="ECO:0007669"/>
    <property type="project" value="InterPro"/>
</dbReference>
<dbReference type="AlphaFoldDB" id="A0A9D1X2D2"/>
<dbReference type="EMBL" id="DXEQ01000016">
    <property type="protein sequence ID" value="HIX71522.1"/>
    <property type="molecule type" value="Genomic_DNA"/>
</dbReference>
<evidence type="ECO:0000313" key="2">
    <source>
        <dbReference type="Proteomes" id="UP000886805"/>
    </source>
</evidence>
<evidence type="ECO:0000313" key="1">
    <source>
        <dbReference type="EMBL" id="HIX71522.1"/>
    </source>
</evidence>
<proteinExistence type="predicted"/>
<dbReference type="GO" id="GO:0016020">
    <property type="term" value="C:membrane"/>
    <property type="evidence" value="ECO:0007669"/>
    <property type="project" value="InterPro"/>
</dbReference>
<dbReference type="Pfam" id="PF04464">
    <property type="entry name" value="Glyphos_transf"/>
    <property type="match status" value="1"/>
</dbReference>
<dbReference type="Proteomes" id="UP000886805">
    <property type="component" value="Unassembled WGS sequence"/>
</dbReference>
<organism evidence="1 2">
    <name type="scientific">Candidatus Anaerobutyricum stercoripullorum</name>
    <dbReference type="NCBI Taxonomy" id="2838456"/>
    <lineage>
        <taxon>Bacteria</taxon>
        <taxon>Bacillati</taxon>
        <taxon>Bacillota</taxon>
        <taxon>Clostridia</taxon>
        <taxon>Lachnospirales</taxon>
        <taxon>Lachnospiraceae</taxon>
        <taxon>Anaerobutyricum</taxon>
    </lineage>
</organism>
<reference evidence="1" key="1">
    <citation type="journal article" date="2021" name="PeerJ">
        <title>Extensive microbial diversity within the chicken gut microbiome revealed by metagenomics and culture.</title>
        <authorList>
            <person name="Gilroy R."/>
            <person name="Ravi A."/>
            <person name="Getino M."/>
            <person name="Pursley I."/>
            <person name="Horton D.L."/>
            <person name="Alikhan N.F."/>
            <person name="Baker D."/>
            <person name="Gharbi K."/>
            <person name="Hall N."/>
            <person name="Watson M."/>
            <person name="Adriaenssens E.M."/>
            <person name="Foster-Nyarko E."/>
            <person name="Jarju S."/>
            <person name="Secka A."/>
            <person name="Antonio M."/>
            <person name="Oren A."/>
            <person name="Chaudhuri R.R."/>
            <person name="La Ragione R."/>
            <person name="Hildebrand F."/>
            <person name="Pallen M.J."/>
        </authorList>
    </citation>
    <scope>NUCLEOTIDE SEQUENCE</scope>
    <source>
        <strain evidence="1">ChiSxjej3B15-1167</strain>
    </source>
</reference>
<dbReference type="SUPFAM" id="SSF53756">
    <property type="entry name" value="UDP-Glycosyltransferase/glycogen phosphorylase"/>
    <property type="match status" value="1"/>
</dbReference>
<name>A0A9D1X2D2_9FIRM</name>
<dbReference type="Gene3D" id="3.40.50.11820">
    <property type="match status" value="1"/>
</dbReference>
<protein>
    <submittedName>
        <fullName evidence="1">CDP-glycerol glycerophosphotransferase family protein</fullName>
    </submittedName>
</protein>
<dbReference type="InterPro" id="IPR007554">
    <property type="entry name" value="Glycerophosphate_synth"/>
</dbReference>
<reference evidence="1" key="2">
    <citation type="submission" date="2021-04" db="EMBL/GenBank/DDBJ databases">
        <authorList>
            <person name="Gilroy R."/>
        </authorList>
    </citation>
    <scope>NUCLEOTIDE SEQUENCE</scope>
    <source>
        <strain evidence="1">ChiSxjej3B15-1167</strain>
    </source>
</reference>
<comment type="caution">
    <text evidence="1">The sequence shown here is derived from an EMBL/GenBank/DDBJ whole genome shotgun (WGS) entry which is preliminary data.</text>
</comment>